<dbReference type="SUPFAM" id="SSF53955">
    <property type="entry name" value="Lysozyme-like"/>
    <property type="match status" value="1"/>
</dbReference>
<dbReference type="Pfam" id="PF01464">
    <property type="entry name" value="SLT"/>
    <property type="match status" value="1"/>
</dbReference>
<dbReference type="PANTHER" id="PTHR37423:SF5">
    <property type="entry name" value="SOLUBLE LYTIC MUREIN TRANSGLYCOSYLASE"/>
    <property type="match status" value="1"/>
</dbReference>
<dbReference type="CDD" id="cd13401">
    <property type="entry name" value="Slt70-like"/>
    <property type="match status" value="1"/>
</dbReference>
<accession>A0AB74UCB5</accession>
<evidence type="ECO:0000259" key="5">
    <source>
        <dbReference type="Pfam" id="PF14718"/>
    </source>
</evidence>
<protein>
    <submittedName>
        <fullName evidence="6">Transglycosylase SLT domain-containing protein</fullName>
    </submittedName>
</protein>
<dbReference type="GO" id="GO:0008933">
    <property type="term" value="F:peptidoglycan lytic transglycosylase activity"/>
    <property type="evidence" value="ECO:0007669"/>
    <property type="project" value="InterPro"/>
</dbReference>
<dbReference type="PROSITE" id="PS00922">
    <property type="entry name" value="TRANSGLYCOSYLASE"/>
    <property type="match status" value="1"/>
</dbReference>
<evidence type="ECO:0000259" key="4">
    <source>
        <dbReference type="Pfam" id="PF01464"/>
    </source>
</evidence>
<feature type="chain" id="PRO_5044492983" evidence="3">
    <location>
        <begin position="35"/>
        <end position="659"/>
    </location>
</feature>
<proteinExistence type="inferred from homology"/>
<keyword evidence="2 3" id="KW-0732">Signal</keyword>
<dbReference type="InterPro" id="IPR037061">
    <property type="entry name" value="Lytic_TGlycoase_superhlx_L_sf"/>
</dbReference>
<evidence type="ECO:0000256" key="1">
    <source>
        <dbReference type="ARBA" id="ARBA00007734"/>
    </source>
</evidence>
<gene>
    <name evidence="6" type="ORF">ABV408_11955</name>
</gene>
<dbReference type="Gene3D" id="1.10.1240.20">
    <property type="entry name" value="Lytic transglycosylase, superhelical linker domain"/>
    <property type="match status" value="1"/>
</dbReference>
<feature type="domain" description="Transglycosylase SLT" evidence="4">
    <location>
        <begin position="489"/>
        <end position="598"/>
    </location>
</feature>
<dbReference type="GO" id="GO:0016020">
    <property type="term" value="C:membrane"/>
    <property type="evidence" value="ECO:0007669"/>
    <property type="project" value="InterPro"/>
</dbReference>
<name>A0AB74UCB5_9GAMM</name>
<dbReference type="SUPFAM" id="SSF48435">
    <property type="entry name" value="Bacterial muramidases"/>
    <property type="match status" value="1"/>
</dbReference>
<evidence type="ECO:0000256" key="2">
    <source>
        <dbReference type="ARBA" id="ARBA00022729"/>
    </source>
</evidence>
<dbReference type="GO" id="GO:0042597">
    <property type="term" value="C:periplasmic space"/>
    <property type="evidence" value="ECO:0007669"/>
    <property type="project" value="InterPro"/>
</dbReference>
<dbReference type="GO" id="GO:0004553">
    <property type="term" value="F:hydrolase activity, hydrolyzing O-glycosyl compounds"/>
    <property type="evidence" value="ECO:0007669"/>
    <property type="project" value="InterPro"/>
</dbReference>
<comment type="similarity">
    <text evidence="1">Belongs to the transglycosylase Slt family.</text>
</comment>
<dbReference type="Pfam" id="PF14718">
    <property type="entry name" value="SLT_L"/>
    <property type="match status" value="1"/>
</dbReference>
<dbReference type="Gene3D" id="1.10.530.10">
    <property type="match status" value="1"/>
</dbReference>
<dbReference type="InterPro" id="IPR023346">
    <property type="entry name" value="Lysozyme-like_dom_sf"/>
</dbReference>
<dbReference type="RefSeq" id="WP_353979176.1">
    <property type="nucleotide sequence ID" value="NZ_CP159578.1"/>
</dbReference>
<feature type="domain" description="Lytic transglycosylase superhelical linker" evidence="5">
    <location>
        <begin position="414"/>
        <end position="477"/>
    </location>
</feature>
<dbReference type="AlphaFoldDB" id="A0AB74UCB5"/>
<dbReference type="InterPro" id="IPR008939">
    <property type="entry name" value="Lytic_TGlycosylase_superhlx_U"/>
</dbReference>
<dbReference type="EMBL" id="CP159578">
    <property type="protein sequence ID" value="XCJ78156.1"/>
    <property type="molecule type" value="Genomic_DNA"/>
</dbReference>
<organism evidence="6">
    <name type="scientific">Salinicola endophyticus</name>
    <dbReference type="NCBI Taxonomy" id="1949083"/>
    <lineage>
        <taxon>Bacteria</taxon>
        <taxon>Pseudomonadati</taxon>
        <taxon>Pseudomonadota</taxon>
        <taxon>Gammaproteobacteria</taxon>
        <taxon>Oceanospirillales</taxon>
        <taxon>Halomonadaceae</taxon>
        <taxon>Salinicola</taxon>
    </lineage>
</organism>
<dbReference type="Gene3D" id="1.25.20.10">
    <property type="entry name" value="Bacterial muramidases"/>
    <property type="match status" value="1"/>
</dbReference>
<feature type="signal peptide" evidence="3">
    <location>
        <begin position="1"/>
        <end position="34"/>
    </location>
</feature>
<dbReference type="InterPro" id="IPR012289">
    <property type="entry name" value="Lytic_TGlycosylase_superhlx_L"/>
</dbReference>
<evidence type="ECO:0000313" key="6">
    <source>
        <dbReference type="EMBL" id="XCJ78156.1"/>
    </source>
</evidence>
<dbReference type="InterPro" id="IPR008258">
    <property type="entry name" value="Transglycosylase_SLT_dom_1"/>
</dbReference>
<dbReference type="InterPro" id="IPR000189">
    <property type="entry name" value="Transglyc_AS"/>
</dbReference>
<dbReference type="PANTHER" id="PTHR37423">
    <property type="entry name" value="SOLUBLE LYTIC MUREIN TRANSGLYCOSYLASE-RELATED"/>
    <property type="match status" value="1"/>
</dbReference>
<dbReference type="GO" id="GO:0000270">
    <property type="term" value="P:peptidoglycan metabolic process"/>
    <property type="evidence" value="ECO:0007669"/>
    <property type="project" value="InterPro"/>
</dbReference>
<sequence>MPAFLQRSLGKRQPWLRRCFAGALGLALVAPALAATSSDDLVMKQALDAARDQRWDAIDQAAIQDHVLAGYVEYHRLRARLSTASAAEVNAFITRYGDSPLAEWMRGTAQTRFGQQGRFADLLAISDGEPDGAIRQCYYYTALLDRDPARAAAGGETLWHVGASQPDACDALFATLTQRGVLTAEDTWERMMLAWENGQSGLVSYLERSLGDTWQPAITQFERVSANYAAVTQIPQDLGPGKGAAGALTAATMHAFTRADTEAALEAWRKIAPHAVLSDTQRQRIERDLAFYSMVRDVANNQGWVDANLPRLADANLIELRIRNAVTSGHWQNVVRWTQALPAEARGDAHWQYWLGRAQAALGNDEAARRAYATAANERSFFGFAAADRLGQPYHLQMSDTHVTTLQQELTNMLPVVQRTEALMRIGEEGLARSEWYTAAARDTPEQAAALADYAIRQGWYAMAVQTTIAAKQWDALPWRFPAAYRDAFLHWGERQQVDPFLLMGIARRESAFNPEAMSPVGARGLMQLMPGTADHVARQLGIAAPSSAELFQPQTNIRLGSSYIRSMLERYRGNRIAATAAYNAGPQRVDRWLSSAPREFDRFVESIPFRETRDYVQAVLAYRVIFESLAKQGDTQGVAMLTPAERQGRYDPTLIASN</sequence>
<reference evidence="6" key="1">
    <citation type="submission" date="2024-06" db="EMBL/GenBank/DDBJ databases">
        <title>Complete genome of Salinicola endophyticus HNIBRBA4755.</title>
        <authorList>
            <person name="Shin S.Y."/>
            <person name="Kang H."/>
            <person name="Song J."/>
        </authorList>
    </citation>
    <scope>NUCLEOTIDE SEQUENCE</scope>
    <source>
        <strain evidence="6">HNIBRBA4755</strain>
    </source>
</reference>
<evidence type="ECO:0000256" key="3">
    <source>
        <dbReference type="SAM" id="SignalP"/>
    </source>
</evidence>